<keyword evidence="1" id="KW-1133">Transmembrane helix</keyword>
<feature type="transmembrane region" description="Helical" evidence="1">
    <location>
        <begin position="412"/>
        <end position="428"/>
    </location>
</feature>
<feature type="transmembrane region" description="Helical" evidence="1">
    <location>
        <begin position="54"/>
        <end position="75"/>
    </location>
</feature>
<gene>
    <name evidence="2" type="ORF">BKA05_003022</name>
</gene>
<feature type="transmembrane region" description="Helical" evidence="1">
    <location>
        <begin position="137"/>
        <end position="155"/>
    </location>
</feature>
<feature type="transmembrane region" description="Helical" evidence="1">
    <location>
        <begin position="95"/>
        <end position="116"/>
    </location>
</feature>
<organism evidence="2 3">
    <name type="scientific">Nocardioides marinus</name>
    <dbReference type="NCBI Taxonomy" id="374514"/>
    <lineage>
        <taxon>Bacteria</taxon>
        <taxon>Bacillati</taxon>
        <taxon>Actinomycetota</taxon>
        <taxon>Actinomycetes</taxon>
        <taxon>Propionibacteriales</taxon>
        <taxon>Nocardioidaceae</taxon>
        <taxon>Nocardioides</taxon>
    </lineage>
</organism>
<accession>A0A7Y9YI81</accession>
<dbReference type="Proteomes" id="UP000537326">
    <property type="component" value="Unassembled WGS sequence"/>
</dbReference>
<sequence>MATVLFWTTIVTGAAGLWASSLNNAPGYVWIAAIIIGVATLSLGLTIREAKIDLLSPSVIFSLVWAIIFGIRPLLMASTGDTSLRDTYNFPAQLVNVELLALVGQLSFFGGVLLARDRTVSLTEERKVRRPLRFGQVVFLVLGAAGSVLGFQASLGGTSAYVYYLPLVLVPLANISLLSWLRSKNAGDIALCLVASAIFAMRFSLTGQRAFVLYLLLSLAAIFLLEKKRSPRLGTAVAAGAVLLVGVFYTLEVQRSELRGGARLEAELSAQAILGTLFQGGTTEMAPSMSALLATEGYLWQQRHGETLYTVLVHWVPSALWEGKPKTYDEDLYSRMFPEHYAVDKANTQFSVLGDFYSDSGWLGVGIGLGVMGYGLQAFYLTARSRRSDFVMLAYAATPALLLTTFRGNLALNFGIALFLVFPLFVMTRRADV</sequence>
<evidence type="ECO:0000256" key="1">
    <source>
        <dbReference type="SAM" id="Phobius"/>
    </source>
</evidence>
<dbReference type="NCBIfam" id="TIGR04370">
    <property type="entry name" value="glyco_rpt_poly"/>
    <property type="match status" value="1"/>
</dbReference>
<dbReference type="EMBL" id="JACBZI010000001">
    <property type="protein sequence ID" value="NYI11507.1"/>
    <property type="molecule type" value="Genomic_DNA"/>
</dbReference>
<dbReference type="RefSeq" id="WP_179532188.1">
    <property type="nucleotide sequence ID" value="NZ_BAAAPP010000006.1"/>
</dbReference>
<keyword evidence="3" id="KW-1185">Reference proteome</keyword>
<evidence type="ECO:0000313" key="3">
    <source>
        <dbReference type="Proteomes" id="UP000537326"/>
    </source>
</evidence>
<dbReference type="AlphaFoldDB" id="A0A7Y9YI81"/>
<evidence type="ECO:0000313" key="2">
    <source>
        <dbReference type="EMBL" id="NYI11507.1"/>
    </source>
</evidence>
<comment type="caution">
    <text evidence="2">The sequence shown here is derived from an EMBL/GenBank/DDBJ whole genome shotgun (WGS) entry which is preliminary data.</text>
</comment>
<reference evidence="2 3" key="1">
    <citation type="submission" date="2020-07" db="EMBL/GenBank/DDBJ databases">
        <title>Sequencing the genomes of 1000 actinobacteria strains.</title>
        <authorList>
            <person name="Klenk H.-P."/>
        </authorList>
    </citation>
    <scope>NUCLEOTIDE SEQUENCE [LARGE SCALE GENOMIC DNA]</scope>
    <source>
        <strain evidence="2 3">DSM 18248</strain>
    </source>
</reference>
<keyword evidence="1" id="KW-0812">Transmembrane</keyword>
<feature type="transmembrane region" description="Helical" evidence="1">
    <location>
        <begin position="29"/>
        <end position="47"/>
    </location>
</feature>
<feature type="transmembrane region" description="Helical" evidence="1">
    <location>
        <begin position="233"/>
        <end position="251"/>
    </location>
</feature>
<proteinExistence type="predicted"/>
<protein>
    <submittedName>
        <fullName evidence="2">Oligosaccharide repeat unit polymerase</fullName>
    </submittedName>
</protein>
<feature type="transmembrane region" description="Helical" evidence="1">
    <location>
        <begin position="361"/>
        <end position="383"/>
    </location>
</feature>
<keyword evidence="1" id="KW-0472">Membrane</keyword>
<name>A0A7Y9YI81_9ACTN</name>
<feature type="transmembrane region" description="Helical" evidence="1">
    <location>
        <begin position="211"/>
        <end position="226"/>
    </location>
</feature>
<feature type="transmembrane region" description="Helical" evidence="1">
    <location>
        <begin position="161"/>
        <end position="181"/>
    </location>
</feature>